<keyword evidence="12 16" id="KW-0472">Membrane</keyword>
<feature type="transmembrane region" description="Helical" evidence="16">
    <location>
        <begin position="769"/>
        <end position="791"/>
    </location>
</feature>
<dbReference type="GO" id="GO:0004016">
    <property type="term" value="F:adenylate cyclase activity"/>
    <property type="evidence" value="ECO:0007669"/>
    <property type="project" value="UniProtKB-EC"/>
</dbReference>
<evidence type="ECO:0000256" key="14">
    <source>
        <dbReference type="RuleBase" id="RU000405"/>
    </source>
</evidence>
<feature type="domain" description="Guanylate cyclase" evidence="17">
    <location>
        <begin position="1061"/>
        <end position="1203"/>
    </location>
</feature>
<comment type="cofactor">
    <cofactor evidence="2">
        <name>Mg(2+)</name>
        <dbReference type="ChEBI" id="CHEBI:18420"/>
    </cofactor>
</comment>
<dbReference type="PANTHER" id="PTHR45627">
    <property type="entry name" value="ADENYLATE CYCLASE TYPE 1"/>
    <property type="match status" value="1"/>
</dbReference>
<evidence type="ECO:0000313" key="18">
    <source>
        <dbReference type="EMBL" id="KAL2723513.1"/>
    </source>
</evidence>
<feature type="transmembrane region" description="Helical" evidence="16">
    <location>
        <begin position="271"/>
        <end position="291"/>
    </location>
</feature>
<feature type="compositionally biased region" description="Pro residues" evidence="15">
    <location>
        <begin position="37"/>
        <end position="46"/>
    </location>
</feature>
<dbReference type="PROSITE" id="PS50125">
    <property type="entry name" value="GUANYLATE_CYCLASE_2"/>
    <property type="match status" value="2"/>
</dbReference>
<name>A0ABD2ASB8_VESMC</name>
<feature type="transmembrane region" description="Helical" evidence="16">
    <location>
        <begin position="303"/>
        <end position="322"/>
    </location>
</feature>
<evidence type="ECO:0000256" key="5">
    <source>
        <dbReference type="ARBA" id="ARBA00022692"/>
    </source>
</evidence>
<feature type="compositionally biased region" description="Basic residues" evidence="15">
    <location>
        <begin position="1"/>
        <end position="34"/>
    </location>
</feature>
<evidence type="ECO:0000256" key="3">
    <source>
        <dbReference type="ARBA" id="ARBA00004141"/>
    </source>
</evidence>
<evidence type="ECO:0000256" key="1">
    <source>
        <dbReference type="ARBA" id="ARBA00001593"/>
    </source>
</evidence>
<keyword evidence="13 14" id="KW-0456">Lyase</keyword>
<evidence type="ECO:0000256" key="8">
    <source>
        <dbReference type="ARBA" id="ARBA00022840"/>
    </source>
</evidence>
<feature type="transmembrane region" description="Helical" evidence="16">
    <location>
        <begin position="216"/>
        <end position="238"/>
    </location>
</feature>
<evidence type="ECO:0000256" key="9">
    <source>
        <dbReference type="ARBA" id="ARBA00022842"/>
    </source>
</evidence>
<dbReference type="Proteomes" id="UP001607303">
    <property type="component" value="Unassembled WGS sequence"/>
</dbReference>
<accession>A0ABD2ASB8</accession>
<dbReference type="Pfam" id="PF00211">
    <property type="entry name" value="Guanylate_cyc"/>
    <property type="match status" value="2"/>
</dbReference>
<evidence type="ECO:0000256" key="16">
    <source>
        <dbReference type="SAM" id="Phobius"/>
    </source>
</evidence>
<feature type="transmembrane region" description="Helical" evidence="16">
    <location>
        <begin position="937"/>
        <end position="957"/>
    </location>
</feature>
<dbReference type="CDD" id="cd07302">
    <property type="entry name" value="CHD"/>
    <property type="match status" value="2"/>
</dbReference>
<reference evidence="18 19" key="1">
    <citation type="journal article" date="2024" name="Ann. Entomol. Soc. Am.">
        <title>Genomic analyses of the southern and eastern yellowjacket wasps (Hymenoptera: Vespidae) reveal evolutionary signatures of social life.</title>
        <authorList>
            <person name="Catto M.A."/>
            <person name="Caine P.B."/>
            <person name="Orr S.E."/>
            <person name="Hunt B.G."/>
            <person name="Goodisman M.A.D."/>
        </authorList>
    </citation>
    <scope>NUCLEOTIDE SEQUENCE [LARGE SCALE GENOMIC DNA]</scope>
    <source>
        <strain evidence="18">232</strain>
        <tissue evidence="18">Head and thorax</tissue>
    </source>
</reference>
<dbReference type="PANTHER" id="PTHR45627:SF23">
    <property type="entry name" value="AT30656P-RELATED"/>
    <property type="match status" value="1"/>
</dbReference>
<proteinExistence type="inferred from homology"/>
<dbReference type="InterPro" id="IPR018297">
    <property type="entry name" value="A/G_cyclase_CS"/>
</dbReference>
<dbReference type="SUPFAM" id="SSF55073">
    <property type="entry name" value="Nucleotide cyclase"/>
    <property type="match status" value="2"/>
</dbReference>
<evidence type="ECO:0000313" key="19">
    <source>
        <dbReference type="Proteomes" id="UP001607303"/>
    </source>
</evidence>
<keyword evidence="5 16" id="KW-0812">Transmembrane</keyword>
<dbReference type="AlphaFoldDB" id="A0ABD2ASB8"/>
<dbReference type="SMART" id="SM00044">
    <property type="entry name" value="CYCc"/>
    <property type="match status" value="2"/>
</dbReference>
<keyword evidence="10 16" id="KW-1133">Transmembrane helix</keyword>
<keyword evidence="9" id="KW-0460">Magnesium</keyword>
<dbReference type="InterPro" id="IPR029787">
    <property type="entry name" value="Nucleotide_cyclase"/>
</dbReference>
<dbReference type="Gene3D" id="3.30.70.1230">
    <property type="entry name" value="Nucleotide cyclase"/>
    <property type="match status" value="2"/>
</dbReference>
<evidence type="ECO:0000256" key="4">
    <source>
        <dbReference type="ARBA" id="ARBA00012201"/>
    </source>
</evidence>
<feature type="domain" description="Guanylate cyclase" evidence="17">
    <location>
        <begin position="438"/>
        <end position="569"/>
    </location>
</feature>
<comment type="similarity">
    <text evidence="14">Belongs to the adenylyl cyclase class-4/guanylyl cyclase family.</text>
</comment>
<evidence type="ECO:0000256" key="12">
    <source>
        <dbReference type="ARBA" id="ARBA00023136"/>
    </source>
</evidence>
<feature type="transmembrane region" description="Helical" evidence="16">
    <location>
        <begin position="186"/>
        <end position="204"/>
    </location>
</feature>
<protein>
    <recommendedName>
        <fullName evidence="4">adenylate cyclase</fullName>
        <ecNumber evidence="4">4.6.1.1</ecNumber>
    </recommendedName>
</protein>
<comment type="caution">
    <text evidence="18">The sequence shown here is derived from an EMBL/GenBank/DDBJ whole genome shotgun (WGS) entry which is preliminary data.</text>
</comment>
<evidence type="ECO:0000259" key="17">
    <source>
        <dbReference type="PROSITE" id="PS50125"/>
    </source>
</evidence>
<keyword evidence="8" id="KW-0067">ATP-binding</keyword>
<gene>
    <name evidence="18" type="ORF">V1477_019364</name>
</gene>
<sequence length="1266" mass="145718">MEQLRRRRRCHRRRRRCRRHRRHCHHRRRRRRCHPSPFSPPPPSFYPSPSLLFSPPSPPLSPPSPSPPPPPPPPSHYYRRLPADRKSAYTRNNKMDVELVTRASLTSLQNVDDGRVVSPNSLDEWTWSSLRKQFKYKSLEKLYTSYQRRLQYGYLSLFVLVEIILGFVYCVVLITMVNIEECFPDVIVHSIIGALLCPTIALSFRSKIIARNTYLPVLLSCLVVTLLVIGDLMVPLYYTLVYTEDIAPIRPTYATHTLLACYVFLPLTENLHAFVLGITATMCYLVTLLLITYRNTPDYISKITTDAIYYVCVNGLGLYFRFMNEVVIRRSFLDRRKCVETTLKLNYEKDQEIFKEHTMCSNFVSLLLVLTIAAYEKLPLSSIISTEQLTRSILPQHIAARIKKDFRDIFKFMEEHKKPPPKGRPRNDLCVETHNNVSILYADVVNFSGLTLSLPVRKLVETLNDLFGSFDEASERHNVLRIKFLGDCYYCVSGVPTPNSQHAKNCVDLGLDMIKIIKEVRTRVRRESGVDVNMRIGVHSGNIISGILGANKWQYDVWSRDVVIANKMEQTGKPGKVHVTQQTLDLINATEYDCVPVETLNDEVLNKYGIRSYLITPAPPDTLLMQMKFFEDLPLRTLLQNSENTLTVITPDTSAPSCKHYVKFLNTARPSVSSSARRRLTSPSSDHADVFAGSYRRRTHFMDSCLRDYHLMLKAADAEMEDAIKQMPLSKWDKRVSRQWTRWEHINPIFLTYKQWNWEIPFLREPDPLFKFFVACTVFVLFFMGLISLVPAITLSEWHTGTAVGYTISMLFLLTLMPLTWMHFAWNRYKDPHDEGNVPNPRNKLIYFLYQTSVKVVWSALLRTILYLVITIMLATCAMFDMIFECQNVDQLSSDNVTSSIAQVGAAKLECISTPWQMTETCSLAILTSFLFLRVHYLLKLLIGIVMVAFYAWNVWIYRNNIFQSGETWNPYLEPRVAHILSVVFLTLSLHLIDRQAEYLSRLDYQWKRQLTLEQDEAFHTRNANKLLLRNILPEHVADFYLNMDRTEGNEPYHRAHHNVAVMFASLTDLSIDESNILIDLNDIICKFDKLLFEPYYVCRIEKIKIAGTTYMAACGLEANRRDSMHSLESDENSSNNVVKVMAEFAAQMMVVLDRINAESVSSKPYKLRIGISHGEVSAGVVGAHKPLYDIWGDAVNMASRMDTTGLPGKIQVTAETANVLEQQGVKCHLRGETWVKPKGYVTTYFIGIDERRQLQRTDSIEETSL</sequence>
<keyword evidence="7" id="KW-0547">Nucleotide-binding</keyword>
<feature type="transmembrane region" description="Helical" evidence="16">
    <location>
        <begin position="865"/>
        <end position="884"/>
    </location>
</feature>
<dbReference type="FunFam" id="3.30.70.1230:FF:000024">
    <property type="entry name" value="ACXA, isoform A"/>
    <property type="match status" value="1"/>
</dbReference>
<dbReference type="PROSITE" id="PS00452">
    <property type="entry name" value="GUANYLATE_CYCLASE_1"/>
    <property type="match status" value="1"/>
</dbReference>
<comment type="subcellular location">
    <subcellularLocation>
        <location evidence="3">Membrane</location>
        <topology evidence="3">Multi-pass membrane protein</topology>
    </subcellularLocation>
</comment>
<evidence type="ECO:0000256" key="15">
    <source>
        <dbReference type="SAM" id="MobiDB-lite"/>
    </source>
</evidence>
<dbReference type="EC" id="4.6.1.1" evidence="4"/>
<keyword evidence="6" id="KW-0479">Metal-binding</keyword>
<evidence type="ECO:0000256" key="11">
    <source>
        <dbReference type="ARBA" id="ARBA00022998"/>
    </source>
</evidence>
<keyword evidence="11" id="KW-0115">cAMP biosynthesis</keyword>
<evidence type="ECO:0000256" key="6">
    <source>
        <dbReference type="ARBA" id="ARBA00022723"/>
    </source>
</evidence>
<comment type="catalytic activity">
    <reaction evidence="1">
        <text>ATP = 3',5'-cyclic AMP + diphosphate</text>
        <dbReference type="Rhea" id="RHEA:15389"/>
        <dbReference type="ChEBI" id="CHEBI:30616"/>
        <dbReference type="ChEBI" id="CHEBI:33019"/>
        <dbReference type="ChEBI" id="CHEBI:58165"/>
        <dbReference type="EC" id="4.6.1.1"/>
    </reaction>
</comment>
<feature type="region of interest" description="Disordered" evidence="15">
    <location>
        <begin position="1"/>
        <end position="75"/>
    </location>
</feature>
<dbReference type="GO" id="GO:0046872">
    <property type="term" value="F:metal ion binding"/>
    <property type="evidence" value="ECO:0007669"/>
    <property type="project" value="UniProtKB-KW"/>
</dbReference>
<evidence type="ECO:0000256" key="13">
    <source>
        <dbReference type="ARBA" id="ARBA00023239"/>
    </source>
</evidence>
<evidence type="ECO:0000256" key="10">
    <source>
        <dbReference type="ARBA" id="ARBA00022989"/>
    </source>
</evidence>
<feature type="transmembrane region" description="Helical" evidence="16">
    <location>
        <begin position="152"/>
        <end position="174"/>
    </location>
</feature>
<keyword evidence="19" id="KW-1185">Reference proteome</keyword>
<organism evidence="18 19">
    <name type="scientific">Vespula maculifrons</name>
    <name type="common">Eastern yellow jacket</name>
    <name type="synonym">Wasp</name>
    <dbReference type="NCBI Taxonomy" id="7453"/>
    <lineage>
        <taxon>Eukaryota</taxon>
        <taxon>Metazoa</taxon>
        <taxon>Ecdysozoa</taxon>
        <taxon>Arthropoda</taxon>
        <taxon>Hexapoda</taxon>
        <taxon>Insecta</taxon>
        <taxon>Pterygota</taxon>
        <taxon>Neoptera</taxon>
        <taxon>Endopterygota</taxon>
        <taxon>Hymenoptera</taxon>
        <taxon>Apocrita</taxon>
        <taxon>Aculeata</taxon>
        <taxon>Vespoidea</taxon>
        <taxon>Vespidae</taxon>
        <taxon>Vespinae</taxon>
        <taxon>Vespula</taxon>
    </lineage>
</organism>
<feature type="compositionally biased region" description="Pro residues" evidence="15">
    <location>
        <begin position="55"/>
        <end position="75"/>
    </location>
</feature>
<dbReference type="GO" id="GO:0005524">
    <property type="term" value="F:ATP binding"/>
    <property type="evidence" value="ECO:0007669"/>
    <property type="project" value="UniProtKB-KW"/>
</dbReference>
<evidence type="ECO:0000256" key="7">
    <source>
        <dbReference type="ARBA" id="ARBA00022741"/>
    </source>
</evidence>
<dbReference type="InterPro" id="IPR001054">
    <property type="entry name" value="A/G_cyclase"/>
</dbReference>
<dbReference type="GO" id="GO:0016020">
    <property type="term" value="C:membrane"/>
    <property type="evidence" value="ECO:0007669"/>
    <property type="project" value="UniProtKB-SubCell"/>
</dbReference>
<feature type="transmembrane region" description="Helical" evidence="16">
    <location>
        <begin position="803"/>
        <end position="824"/>
    </location>
</feature>
<evidence type="ECO:0000256" key="2">
    <source>
        <dbReference type="ARBA" id="ARBA00001946"/>
    </source>
</evidence>
<dbReference type="EMBL" id="JAYRBN010000114">
    <property type="protein sequence ID" value="KAL2723513.1"/>
    <property type="molecule type" value="Genomic_DNA"/>
</dbReference>
<dbReference type="GO" id="GO:0006171">
    <property type="term" value="P:cAMP biosynthetic process"/>
    <property type="evidence" value="ECO:0007669"/>
    <property type="project" value="UniProtKB-KW"/>
</dbReference>